<gene>
    <name evidence="1" type="ORF">QFC21_004277</name>
</gene>
<sequence>MGSPAATKLAERLAQYRYNAADRNMRRSSSPLLTIIPKQEEDDVPTSTTPKRKRESGSSTGGSPAIRRSVTPKIKKNRVYAGPETYAHLKAVPDLLQPGLTVVFCGINPSITSSTKQAPYSHPSNRFWKALHGGGFTDRLYDPQECIWLPERFNIGMTNLVHRPTAEQAELSAKEMRRGSLELVQKIMQHRPRVVCFVGKKIWDEFEFVIKRSAKPAKIPWTDLDETQTPELAIEAKPTTALPKSRPKAPRTPFQWDQPRPYRVVHSPAANLCENTLFWVVPSTSGLVRVQTPDDNQQLPEQIEHFAALKRTIEALQNDQIDYDMFKEVDPEGVAATVALISE</sequence>
<name>A0ACC2VHR6_9TREE</name>
<reference evidence="1" key="1">
    <citation type="submission" date="2023-04" db="EMBL/GenBank/DDBJ databases">
        <title>Draft Genome sequencing of Naganishia species isolated from polar environments using Oxford Nanopore Technology.</title>
        <authorList>
            <person name="Leo P."/>
            <person name="Venkateswaran K."/>
        </authorList>
    </citation>
    <scope>NUCLEOTIDE SEQUENCE</scope>
    <source>
        <strain evidence="1">MNA-CCFEE 5423</strain>
    </source>
</reference>
<dbReference type="EMBL" id="JASBWT010000014">
    <property type="protein sequence ID" value="KAJ9098630.1"/>
    <property type="molecule type" value="Genomic_DNA"/>
</dbReference>
<accession>A0ACC2VHR6</accession>
<dbReference type="Proteomes" id="UP001227268">
    <property type="component" value="Unassembled WGS sequence"/>
</dbReference>
<evidence type="ECO:0000313" key="2">
    <source>
        <dbReference type="Proteomes" id="UP001227268"/>
    </source>
</evidence>
<organism evidence="1 2">
    <name type="scientific">Naganishia friedmannii</name>
    <dbReference type="NCBI Taxonomy" id="89922"/>
    <lineage>
        <taxon>Eukaryota</taxon>
        <taxon>Fungi</taxon>
        <taxon>Dikarya</taxon>
        <taxon>Basidiomycota</taxon>
        <taxon>Agaricomycotina</taxon>
        <taxon>Tremellomycetes</taxon>
        <taxon>Filobasidiales</taxon>
        <taxon>Filobasidiaceae</taxon>
        <taxon>Naganishia</taxon>
    </lineage>
</organism>
<keyword evidence="2" id="KW-1185">Reference proteome</keyword>
<protein>
    <submittedName>
        <fullName evidence="1">Uncharacterized protein</fullName>
    </submittedName>
</protein>
<comment type="caution">
    <text evidence="1">The sequence shown here is derived from an EMBL/GenBank/DDBJ whole genome shotgun (WGS) entry which is preliminary data.</text>
</comment>
<proteinExistence type="predicted"/>
<evidence type="ECO:0000313" key="1">
    <source>
        <dbReference type="EMBL" id="KAJ9098630.1"/>
    </source>
</evidence>